<sequence length="208" mass="21953">MTESTNTPSKKFNYGPLAVFGLAMALGPLTALSVGSRYAPEETFERANAALENAKPTDMFSIYDVQGVPAYASGKTLGDILASSGVFGSFKEAVDTAGLSDTLRAKGEYTLFVPSDEALAKMPAAEREALLSDKDKLTALIKKHMIPGRHTATDLIQSETVQAMDGSTLDIGPSARFNGHVGVANAEVVKTGLYASNGVVHVIDRVIQ</sequence>
<dbReference type="Proteomes" id="UP000748752">
    <property type="component" value="Unassembled WGS sequence"/>
</dbReference>
<protein>
    <recommendedName>
        <fullName evidence="1">FAS1 domain-containing protein</fullName>
    </recommendedName>
</protein>
<accession>A0ABS1CKJ6</accession>
<dbReference type="PROSITE" id="PS50213">
    <property type="entry name" value="FAS1"/>
    <property type="match status" value="1"/>
</dbReference>
<feature type="domain" description="FAS1" evidence="1">
    <location>
        <begin position="74"/>
        <end position="207"/>
    </location>
</feature>
<dbReference type="InterPro" id="IPR036378">
    <property type="entry name" value="FAS1_dom_sf"/>
</dbReference>
<dbReference type="InterPro" id="IPR050904">
    <property type="entry name" value="Adhesion/Biosynth-related"/>
</dbReference>
<dbReference type="PANTHER" id="PTHR10900:SF77">
    <property type="entry name" value="FI19380P1"/>
    <property type="match status" value="1"/>
</dbReference>
<dbReference type="SMART" id="SM00554">
    <property type="entry name" value="FAS1"/>
    <property type="match status" value="1"/>
</dbReference>
<dbReference type="EMBL" id="NRRV01000046">
    <property type="protein sequence ID" value="MBK1632363.1"/>
    <property type="molecule type" value="Genomic_DNA"/>
</dbReference>
<keyword evidence="3" id="KW-1185">Reference proteome</keyword>
<dbReference type="InterPro" id="IPR000782">
    <property type="entry name" value="FAS1_domain"/>
</dbReference>
<dbReference type="RefSeq" id="WP_200239881.1">
    <property type="nucleotide sequence ID" value="NZ_NRRV01000046.1"/>
</dbReference>
<evidence type="ECO:0000313" key="3">
    <source>
        <dbReference type="Proteomes" id="UP000748752"/>
    </source>
</evidence>
<proteinExistence type="predicted"/>
<organism evidence="2 3">
    <name type="scientific">Thiohalocapsa halophila</name>
    <dbReference type="NCBI Taxonomy" id="69359"/>
    <lineage>
        <taxon>Bacteria</taxon>
        <taxon>Pseudomonadati</taxon>
        <taxon>Pseudomonadota</taxon>
        <taxon>Gammaproteobacteria</taxon>
        <taxon>Chromatiales</taxon>
        <taxon>Chromatiaceae</taxon>
        <taxon>Thiohalocapsa</taxon>
    </lineage>
</organism>
<dbReference type="SUPFAM" id="SSF82153">
    <property type="entry name" value="FAS1 domain"/>
    <property type="match status" value="1"/>
</dbReference>
<gene>
    <name evidence="2" type="ORF">CKO31_16790</name>
</gene>
<evidence type="ECO:0000259" key="1">
    <source>
        <dbReference type="PROSITE" id="PS50213"/>
    </source>
</evidence>
<dbReference type="Pfam" id="PF02469">
    <property type="entry name" value="Fasciclin"/>
    <property type="match status" value="1"/>
</dbReference>
<dbReference type="Gene3D" id="2.30.180.10">
    <property type="entry name" value="FAS1 domain"/>
    <property type="match status" value="1"/>
</dbReference>
<dbReference type="PANTHER" id="PTHR10900">
    <property type="entry name" value="PERIOSTIN-RELATED"/>
    <property type="match status" value="1"/>
</dbReference>
<evidence type="ECO:0000313" key="2">
    <source>
        <dbReference type="EMBL" id="MBK1632363.1"/>
    </source>
</evidence>
<name>A0ABS1CKJ6_9GAMM</name>
<comment type="caution">
    <text evidence="2">The sequence shown here is derived from an EMBL/GenBank/DDBJ whole genome shotgun (WGS) entry which is preliminary data.</text>
</comment>
<reference evidence="2 3" key="1">
    <citation type="journal article" date="2020" name="Microorganisms">
        <title>Osmotic Adaptation and Compatible Solute Biosynthesis of Phototrophic Bacteria as Revealed from Genome Analyses.</title>
        <authorList>
            <person name="Imhoff J.F."/>
            <person name="Rahn T."/>
            <person name="Kunzel S."/>
            <person name="Keller A."/>
            <person name="Neulinger S.C."/>
        </authorList>
    </citation>
    <scope>NUCLEOTIDE SEQUENCE [LARGE SCALE GENOMIC DNA]</scope>
    <source>
        <strain evidence="2 3">DSM 6210</strain>
    </source>
</reference>